<dbReference type="InterPro" id="IPR051179">
    <property type="entry name" value="WD_repeat_multifunction"/>
</dbReference>
<dbReference type="PANTHER" id="PTHR19857">
    <property type="entry name" value="MITOCHONDRIAL DIVISION PROTEIN 1-RELATED"/>
    <property type="match status" value="1"/>
</dbReference>
<dbReference type="PROSITE" id="PS50082">
    <property type="entry name" value="WD_REPEATS_2"/>
    <property type="match status" value="4"/>
</dbReference>
<dbReference type="SMART" id="SM00320">
    <property type="entry name" value="WD40"/>
    <property type="match status" value="8"/>
</dbReference>
<dbReference type="PROSITE" id="PS50294">
    <property type="entry name" value="WD_REPEATS_REGION"/>
    <property type="match status" value="2"/>
</dbReference>
<dbReference type="STRING" id="983506.L8WSS7"/>
<evidence type="ECO:0000313" key="6">
    <source>
        <dbReference type="Proteomes" id="UP000011668"/>
    </source>
</evidence>
<feature type="region of interest" description="Disordered" evidence="4">
    <location>
        <begin position="73"/>
        <end position="92"/>
    </location>
</feature>
<evidence type="ECO:0000256" key="4">
    <source>
        <dbReference type="SAM" id="MobiDB-lite"/>
    </source>
</evidence>
<evidence type="ECO:0000256" key="1">
    <source>
        <dbReference type="ARBA" id="ARBA00022574"/>
    </source>
</evidence>
<comment type="caution">
    <text evidence="5">The sequence shown here is derived from an EMBL/GenBank/DDBJ whole genome shotgun (WGS) entry which is preliminary data.</text>
</comment>
<dbReference type="PANTHER" id="PTHR19857:SF8">
    <property type="entry name" value="ANGIO-ASSOCIATED MIGRATORY CELL PROTEIN"/>
    <property type="match status" value="1"/>
</dbReference>
<feature type="repeat" description="WD" evidence="3">
    <location>
        <begin position="212"/>
        <end position="243"/>
    </location>
</feature>
<dbReference type="Pfam" id="PF00400">
    <property type="entry name" value="WD40"/>
    <property type="match status" value="6"/>
</dbReference>
<dbReference type="Proteomes" id="UP000011668">
    <property type="component" value="Unassembled WGS sequence"/>
</dbReference>
<dbReference type="CDD" id="cd00200">
    <property type="entry name" value="WD40"/>
    <property type="match status" value="1"/>
</dbReference>
<dbReference type="OMA" id="GPDEVMW"/>
<dbReference type="EMBL" id="AFRT01001212">
    <property type="protein sequence ID" value="ELU41040.1"/>
    <property type="molecule type" value="Genomic_DNA"/>
</dbReference>
<feature type="compositionally biased region" description="Acidic residues" evidence="4">
    <location>
        <begin position="73"/>
        <end position="87"/>
    </location>
</feature>
<keyword evidence="2" id="KW-0677">Repeat</keyword>
<keyword evidence="6" id="KW-1185">Reference proteome</keyword>
<evidence type="ECO:0000256" key="2">
    <source>
        <dbReference type="ARBA" id="ARBA00022737"/>
    </source>
</evidence>
<proteinExistence type="predicted"/>
<dbReference type="HOGENOM" id="CLU_000288_57_9_1"/>
<gene>
    <name evidence="5" type="ORF">AG1IA_04928</name>
</gene>
<feature type="repeat" description="WD" evidence="3">
    <location>
        <begin position="112"/>
        <end position="153"/>
    </location>
</feature>
<sequence length="453" mass="48318">MPSLAGSPGWMTEGQFCHRVGAEPELTNLPHIPPPRLYITMSAPAQHEQSHEHDDPAEEFIDQNDVLAEVGDEAEGDHPMDEDEEAPEGTGEQLDIEQDDIVWEDNSIQQFTSHNQKSVFAVSTHPTQALAVSGGEDDMGYIWDLYTGEIVARLGGHEDSVAAVGFSSDGEMVATGGMDGHVRLWRRVAKSNGWKNWEFLTDVQGPDEVVWLKWHPSGNVLAAGSTDSTVWVWNFPSGTPLLVLSAHDAPLTSGLWTPNGKRLLTASQSGTLVLTDPRTPTPEFKLSPTDARFAFEGGITSIGTNPAGTLAVVGGADGQVRVVHMGKGEVVGALESHGEGESVEAIAFYGDFVLTGGTDGKIHVSDLTTLRLRSSLLGHSDAITSLNVHGDGLLTSSSADKTSRTWDIRRGQELRVHKGHAGPVLGASIGSRGKEEVVVSAGDEGVCLVFATQ</sequence>
<dbReference type="SUPFAM" id="SSF50978">
    <property type="entry name" value="WD40 repeat-like"/>
    <property type="match status" value="1"/>
</dbReference>
<organism evidence="5 6">
    <name type="scientific">Thanatephorus cucumeris (strain AG1-IA)</name>
    <name type="common">Rice sheath blight fungus</name>
    <name type="synonym">Rhizoctonia solani</name>
    <dbReference type="NCBI Taxonomy" id="983506"/>
    <lineage>
        <taxon>Eukaryota</taxon>
        <taxon>Fungi</taxon>
        <taxon>Dikarya</taxon>
        <taxon>Basidiomycota</taxon>
        <taxon>Agaricomycotina</taxon>
        <taxon>Agaricomycetes</taxon>
        <taxon>Cantharellales</taxon>
        <taxon>Ceratobasidiaceae</taxon>
        <taxon>Rhizoctonia</taxon>
        <taxon>Rhizoctonia solani AG-1</taxon>
    </lineage>
</organism>
<reference evidence="5 6" key="1">
    <citation type="journal article" date="2013" name="Nat. Commun.">
        <title>The evolution and pathogenic mechanisms of the rice sheath blight pathogen.</title>
        <authorList>
            <person name="Zheng A."/>
            <person name="Lin R."/>
            <person name="Xu L."/>
            <person name="Qin P."/>
            <person name="Tang C."/>
            <person name="Ai P."/>
            <person name="Zhang D."/>
            <person name="Liu Y."/>
            <person name="Sun Z."/>
            <person name="Feng H."/>
            <person name="Wang Y."/>
            <person name="Chen Y."/>
            <person name="Liang X."/>
            <person name="Fu R."/>
            <person name="Li Q."/>
            <person name="Zhang J."/>
            <person name="Yu X."/>
            <person name="Xie Z."/>
            <person name="Ding L."/>
            <person name="Guan P."/>
            <person name="Tang J."/>
            <person name="Liang Y."/>
            <person name="Wang S."/>
            <person name="Deng Q."/>
            <person name="Li S."/>
            <person name="Zhu J."/>
            <person name="Wang L."/>
            <person name="Liu H."/>
            <person name="Li P."/>
        </authorList>
    </citation>
    <scope>NUCLEOTIDE SEQUENCE [LARGE SCALE GENOMIC DNA]</scope>
    <source>
        <strain evidence="6">AG-1 IA</strain>
    </source>
</reference>
<dbReference type="InterPro" id="IPR001680">
    <property type="entry name" value="WD40_rpt"/>
</dbReference>
<evidence type="ECO:0000313" key="5">
    <source>
        <dbReference type="EMBL" id="ELU41040.1"/>
    </source>
</evidence>
<protein>
    <submittedName>
        <fullName evidence="5">Ribosome biogenesis protein Sqt1</fullName>
    </submittedName>
</protein>
<dbReference type="Gene3D" id="2.130.10.10">
    <property type="entry name" value="YVTN repeat-like/Quinoprotein amine dehydrogenase"/>
    <property type="match status" value="1"/>
</dbReference>
<keyword evidence="1 3" id="KW-0853">WD repeat</keyword>
<evidence type="ECO:0000256" key="3">
    <source>
        <dbReference type="PROSITE-ProRule" id="PRU00221"/>
    </source>
</evidence>
<dbReference type="InterPro" id="IPR036322">
    <property type="entry name" value="WD40_repeat_dom_sf"/>
</dbReference>
<dbReference type="PROSITE" id="PS00678">
    <property type="entry name" value="WD_REPEATS_1"/>
    <property type="match status" value="2"/>
</dbReference>
<name>L8WSS7_THACA</name>
<dbReference type="AlphaFoldDB" id="L8WSS7"/>
<dbReference type="OrthoDB" id="10261640at2759"/>
<feature type="repeat" description="WD" evidence="3">
    <location>
        <begin position="376"/>
        <end position="416"/>
    </location>
</feature>
<dbReference type="InterPro" id="IPR019775">
    <property type="entry name" value="WD40_repeat_CS"/>
</dbReference>
<feature type="repeat" description="WD" evidence="3">
    <location>
        <begin position="154"/>
        <end position="185"/>
    </location>
</feature>
<accession>L8WSS7</accession>
<dbReference type="InterPro" id="IPR015943">
    <property type="entry name" value="WD40/YVTN_repeat-like_dom_sf"/>
</dbReference>